<evidence type="ECO:0000256" key="3">
    <source>
        <dbReference type="ARBA" id="ARBA00022598"/>
    </source>
</evidence>
<evidence type="ECO:0000256" key="7">
    <source>
        <dbReference type="ARBA" id="ARBA00023146"/>
    </source>
</evidence>
<feature type="short sequence motif" description="'KMSKS' region" evidence="10">
    <location>
        <begin position="597"/>
        <end position="601"/>
    </location>
</feature>
<feature type="short sequence motif" description="'HIGH' region" evidence="10">
    <location>
        <begin position="60"/>
        <end position="70"/>
    </location>
</feature>
<dbReference type="NCBIfam" id="TIGR00392">
    <property type="entry name" value="ileS"/>
    <property type="match status" value="1"/>
</dbReference>
<gene>
    <name evidence="10" type="primary">ileS</name>
    <name evidence="13" type="ORF">BO222_12445</name>
</gene>
<feature type="domain" description="Aminoacyl-tRNA synthetase class Ia" evidence="11">
    <location>
        <begin position="30"/>
        <end position="635"/>
    </location>
</feature>
<dbReference type="PROSITE" id="PS00178">
    <property type="entry name" value="AA_TRNA_LIGASE_I"/>
    <property type="match status" value="1"/>
</dbReference>
<reference evidence="13 14" key="1">
    <citation type="submission" date="2016-11" db="EMBL/GenBank/DDBJ databases">
        <title>Description of two novel members of the family Erysipelotrichaceae: Ileibacterium lipovorans gen. nov., sp. nov. and Dubosiella newyorkensis, gen. nov., sp. nov.</title>
        <authorList>
            <person name="Cox L.M."/>
            <person name="Sohn J."/>
            <person name="Tyrrell K.L."/>
            <person name="Citron D.M."/>
            <person name="Lawson P.A."/>
            <person name="Patel N.B."/>
            <person name="Iizumi T."/>
            <person name="Perez-Perez G.I."/>
            <person name="Goldstein E.J."/>
            <person name="Blaser M.J."/>
        </authorList>
    </citation>
    <scope>NUCLEOTIDE SEQUENCE [LARGE SCALE GENOMIC DNA]</scope>
    <source>
        <strain evidence="13 14">NYU-BL-A3</strain>
    </source>
</reference>
<comment type="subcellular location">
    <subcellularLocation>
        <location evidence="10">Cytoplasm</location>
    </subcellularLocation>
</comment>
<protein>
    <recommendedName>
        <fullName evidence="10">Isoleucine--tRNA ligase</fullName>
        <ecNumber evidence="10">6.1.1.5</ecNumber>
    </recommendedName>
    <alternativeName>
        <fullName evidence="10">Isoleucyl-tRNA synthetase</fullName>
        <shortName evidence="10">IleRS</shortName>
    </alternativeName>
</protein>
<feature type="binding site" evidence="10">
    <location>
        <position position="885"/>
    </location>
    <ligand>
        <name>Zn(2+)</name>
        <dbReference type="ChEBI" id="CHEBI:29105"/>
    </ligand>
</feature>
<dbReference type="InterPro" id="IPR009080">
    <property type="entry name" value="tRNAsynth_Ia_anticodon-bd"/>
</dbReference>
<dbReference type="InterPro" id="IPR014729">
    <property type="entry name" value="Rossmann-like_a/b/a_fold"/>
</dbReference>
<dbReference type="EC" id="6.1.1.5" evidence="10"/>
<dbReference type="EMBL" id="MPJW01000272">
    <property type="protein sequence ID" value="OLU36462.1"/>
    <property type="molecule type" value="Genomic_DNA"/>
</dbReference>
<evidence type="ECO:0000256" key="5">
    <source>
        <dbReference type="ARBA" id="ARBA00022840"/>
    </source>
</evidence>
<keyword evidence="10" id="KW-0862">Zinc</keyword>
<evidence type="ECO:0000256" key="6">
    <source>
        <dbReference type="ARBA" id="ARBA00022917"/>
    </source>
</evidence>
<comment type="domain">
    <text evidence="10">IleRS has two distinct active sites: one for aminoacylation and one for editing. The misactivated valine is translocated from the active site to the editing site, which sterically excludes the correctly activated isoleucine. The single editing site contains two valyl binding pockets, one specific for each substrate (Val-AMP or Val-tRNA(Ile)).</text>
</comment>
<proteinExistence type="inferred from homology"/>
<dbReference type="GO" id="GO:0004822">
    <property type="term" value="F:isoleucine-tRNA ligase activity"/>
    <property type="evidence" value="ECO:0007669"/>
    <property type="project" value="UniProtKB-UniRule"/>
</dbReference>
<comment type="caution">
    <text evidence="13">The sequence shown here is derived from an EMBL/GenBank/DDBJ whole genome shotgun (WGS) entry which is preliminary data.</text>
</comment>
<dbReference type="CDD" id="cd07960">
    <property type="entry name" value="Anticodon_Ia_Ile_BEm"/>
    <property type="match status" value="1"/>
</dbReference>
<dbReference type="InterPro" id="IPR050081">
    <property type="entry name" value="Ile-tRNA_ligase"/>
</dbReference>
<dbReference type="SUPFAM" id="SSF52374">
    <property type="entry name" value="Nucleotidylyl transferase"/>
    <property type="match status" value="1"/>
</dbReference>
<comment type="function">
    <text evidence="8 10">Catalyzes the attachment of isoleucine to tRNA(Ile). As IleRS can inadvertently accommodate and process structurally similar amino acids such as valine, to avoid such errors it has two additional distinct tRNA(Ile)-dependent editing activities. One activity is designated as 'pretransfer' editing and involves the hydrolysis of activated Val-AMP. The other activity is designated 'posttransfer' editing and involves deacylation of mischarged Val-tRNA(Ile).</text>
</comment>
<dbReference type="Gene3D" id="1.10.730.20">
    <property type="match status" value="1"/>
</dbReference>
<dbReference type="GeneID" id="82203933"/>
<evidence type="ECO:0000256" key="1">
    <source>
        <dbReference type="ARBA" id="ARBA00006887"/>
    </source>
</evidence>
<keyword evidence="4 10" id="KW-0547">Nucleotide-binding</keyword>
<feature type="binding site" evidence="10">
    <location>
        <position position="904"/>
    </location>
    <ligand>
        <name>Zn(2+)</name>
        <dbReference type="ChEBI" id="CHEBI:29105"/>
    </ligand>
</feature>
<feature type="binding site" evidence="10">
    <location>
        <position position="888"/>
    </location>
    <ligand>
        <name>Zn(2+)</name>
        <dbReference type="ChEBI" id="CHEBI:29105"/>
    </ligand>
</feature>
<dbReference type="PANTHER" id="PTHR42765">
    <property type="entry name" value="SOLEUCYL-TRNA SYNTHETASE"/>
    <property type="match status" value="1"/>
</dbReference>
<dbReference type="GO" id="GO:0006428">
    <property type="term" value="P:isoleucyl-tRNA aminoacylation"/>
    <property type="evidence" value="ECO:0007669"/>
    <property type="project" value="UniProtKB-UniRule"/>
</dbReference>
<dbReference type="PANTHER" id="PTHR42765:SF1">
    <property type="entry name" value="ISOLEUCINE--TRNA LIGASE, MITOCHONDRIAL"/>
    <property type="match status" value="1"/>
</dbReference>
<keyword evidence="6 10" id="KW-0648">Protein biosynthesis</keyword>
<keyword evidence="7 10" id="KW-0030">Aminoacyl-tRNA synthetase</keyword>
<comment type="similarity">
    <text evidence="1 10">Belongs to the class-I aminoacyl-tRNA synthetase family. IleS type 1 subfamily.</text>
</comment>
<dbReference type="InterPro" id="IPR023585">
    <property type="entry name" value="Ile-tRNA-ligase_type1"/>
</dbReference>
<dbReference type="FunFam" id="3.90.740.10:FF:000006">
    <property type="entry name" value="Isoleucine--tRNA ligase"/>
    <property type="match status" value="1"/>
</dbReference>
<dbReference type="HAMAP" id="MF_02002">
    <property type="entry name" value="Ile_tRNA_synth_type1"/>
    <property type="match status" value="1"/>
</dbReference>
<dbReference type="InterPro" id="IPR013155">
    <property type="entry name" value="M/V/L/I-tRNA-synth_anticd-bd"/>
</dbReference>
<sequence length="915" mass="104737">METKDFKSTLLMPKTSFEMRGNLTKKEPKFQKRWQEEKLYEKMLDKREGCEAFVLHDGPPYANGDIHLGHALNKVLKDVINKSKFMQGYQVPYIPGWDTHGLPIETAVTKLGYDRKKIGIPEFRKICHDFALEQVALQKEGFLSLGSIGDYDHPYITLQPDFEAKQIEIFGKMASDGLIYQGLKPVYWSPSSESALAEAEVEYADIKSPTIFVKFQVKDGKGKLSQDDYFVIWTTTPWTIPANNGISVHPRMEYAKVKTPKGNLIVSASMVDQLMKEFDIEEYEVLETFKGSELEYMTAVHPLYPERESLVMVGEHVTDESGTGLVHTAPGFGMDDFLIGKKYGLPIYVNVDEQGKMMEDCGERLAGQYVEDANKTVTMWLDENDALLKLQFIKHSYPHDWRTKKPIIFRATTQWFASIDQIRDKLLDQIHSVSWVPAWGEGRMHNMISDRSDWCISRQRAWGVPIPIIYGEDGTPLMDKEIFDHVAKLVAEYGSNVWFEREAKDLLPDGYTSEHSPNGLFTKETDTMDVWFDSGSSHTGAMKERGLGYPADLYFEGSDQYRGWFNSSLIVGTAVYGSAPYKQVLSHGFVMDENGKKMSKSQWNAVAPAEITKQYGADILRLWAASVDYQADCSMGKTILKQITDTYRKIRNTFRFLVANLDNNTFTKDDLLDLNDLSDLNKYVLAVLNDIVDECIKAYNEYRFGDVVSMLTAFMTNELSSYYLNYTKDILYVEEKDSNNRRQVQTVLWYCASILSRLWAPILAFTCEEINDLMKFDEESIHLSEFVKADLKQTEGLKEEMKQLLALRKDVLKALEEARNDQKIKKSEEAAIRIHANPEIRALMEKLIDNPAQWLIVSSVDFTDEPLKAYDTVEVAVDEPKGHVCPRCWKFTESENEDGLCNRCREVIAHDHCHN</sequence>
<dbReference type="OrthoDB" id="9810365at2"/>
<dbReference type="GO" id="GO:0005524">
    <property type="term" value="F:ATP binding"/>
    <property type="evidence" value="ECO:0007669"/>
    <property type="project" value="UniProtKB-UniRule"/>
</dbReference>
<dbReference type="Gene3D" id="3.40.50.620">
    <property type="entry name" value="HUPs"/>
    <property type="match status" value="2"/>
</dbReference>
<dbReference type="CDD" id="cd00818">
    <property type="entry name" value="IleRS_core"/>
    <property type="match status" value="1"/>
</dbReference>
<dbReference type="FunFam" id="3.40.50.620:FF:000152">
    <property type="entry name" value="Isoleucine--tRNA ligase"/>
    <property type="match status" value="1"/>
</dbReference>
<dbReference type="SUPFAM" id="SSF47323">
    <property type="entry name" value="Anticodon-binding domain of a subclass of class I aminoacyl-tRNA synthetases"/>
    <property type="match status" value="1"/>
</dbReference>
<dbReference type="Proteomes" id="UP000186341">
    <property type="component" value="Unassembled WGS sequence"/>
</dbReference>
<dbReference type="InterPro" id="IPR001412">
    <property type="entry name" value="aa-tRNA-synth_I_CS"/>
</dbReference>
<evidence type="ECO:0000313" key="13">
    <source>
        <dbReference type="EMBL" id="OLU36462.1"/>
    </source>
</evidence>
<evidence type="ECO:0000259" key="11">
    <source>
        <dbReference type="Pfam" id="PF00133"/>
    </source>
</evidence>
<dbReference type="Pfam" id="PF00133">
    <property type="entry name" value="tRNA-synt_1"/>
    <property type="match status" value="1"/>
</dbReference>
<feature type="binding site" evidence="10">
    <location>
        <position position="600"/>
    </location>
    <ligand>
        <name>ATP</name>
        <dbReference type="ChEBI" id="CHEBI:30616"/>
    </ligand>
</feature>
<accession>A0A1U7NCR0</accession>
<name>A0A1U7NCR0_9FIRM</name>
<evidence type="ECO:0000256" key="4">
    <source>
        <dbReference type="ARBA" id="ARBA00022741"/>
    </source>
</evidence>
<evidence type="ECO:0000256" key="8">
    <source>
        <dbReference type="ARBA" id="ARBA00025217"/>
    </source>
</evidence>
<keyword evidence="14" id="KW-1185">Reference proteome</keyword>
<dbReference type="GO" id="GO:0005829">
    <property type="term" value="C:cytosol"/>
    <property type="evidence" value="ECO:0007669"/>
    <property type="project" value="TreeGrafter"/>
</dbReference>
<feature type="binding site" evidence="10">
    <location>
        <position position="556"/>
    </location>
    <ligand>
        <name>L-isoleucyl-5'-AMP</name>
        <dbReference type="ChEBI" id="CHEBI:178002"/>
    </ligand>
</feature>
<dbReference type="AlphaFoldDB" id="A0A1U7NCR0"/>
<dbReference type="RefSeq" id="WP_075821081.1">
    <property type="nucleotide sequence ID" value="NZ_CAJUTZ010000033.1"/>
</dbReference>
<evidence type="ECO:0000259" key="12">
    <source>
        <dbReference type="Pfam" id="PF08264"/>
    </source>
</evidence>
<dbReference type="GO" id="GO:0000049">
    <property type="term" value="F:tRNA binding"/>
    <property type="evidence" value="ECO:0007669"/>
    <property type="project" value="InterPro"/>
</dbReference>
<keyword evidence="3 10" id="KW-0436">Ligase</keyword>
<keyword evidence="5 10" id="KW-0067">ATP-binding</keyword>
<dbReference type="Gene3D" id="1.10.10.830">
    <property type="entry name" value="Ile-tRNA synthetase CP2 domain-like"/>
    <property type="match status" value="1"/>
</dbReference>
<keyword evidence="10" id="KW-0479">Metal-binding</keyword>
<comment type="subunit">
    <text evidence="10">Monomer.</text>
</comment>
<feature type="binding site" evidence="10">
    <location>
        <position position="901"/>
    </location>
    <ligand>
        <name>Zn(2+)</name>
        <dbReference type="ChEBI" id="CHEBI:29105"/>
    </ligand>
</feature>
<dbReference type="GO" id="GO:0002161">
    <property type="term" value="F:aminoacyl-tRNA deacylase activity"/>
    <property type="evidence" value="ECO:0007669"/>
    <property type="project" value="InterPro"/>
</dbReference>
<evidence type="ECO:0000313" key="14">
    <source>
        <dbReference type="Proteomes" id="UP000186341"/>
    </source>
</evidence>
<evidence type="ECO:0000256" key="2">
    <source>
        <dbReference type="ARBA" id="ARBA00022490"/>
    </source>
</evidence>
<dbReference type="GO" id="GO:0008270">
    <property type="term" value="F:zinc ion binding"/>
    <property type="evidence" value="ECO:0007669"/>
    <property type="project" value="UniProtKB-UniRule"/>
</dbReference>
<dbReference type="InterPro" id="IPR002301">
    <property type="entry name" value="Ile-tRNA-ligase"/>
</dbReference>
<dbReference type="SUPFAM" id="SSF50677">
    <property type="entry name" value="ValRS/IleRS/LeuRS editing domain"/>
    <property type="match status" value="1"/>
</dbReference>
<dbReference type="Pfam" id="PF08264">
    <property type="entry name" value="Anticodon_1"/>
    <property type="match status" value="1"/>
</dbReference>
<comment type="catalytic activity">
    <reaction evidence="9 10">
        <text>tRNA(Ile) + L-isoleucine + ATP = L-isoleucyl-tRNA(Ile) + AMP + diphosphate</text>
        <dbReference type="Rhea" id="RHEA:11060"/>
        <dbReference type="Rhea" id="RHEA-COMP:9666"/>
        <dbReference type="Rhea" id="RHEA-COMP:9695"/>
        <dbReference type="ChEBI" id="CHEBI:30616"/>
        <dbReference type="ChEBI" id="CHEBI:33019"/>
        <dbReference type="ChEBI" id="CHEBI:58045"/>
        <dbReference type="ChEBI" id="CHEBI:78442"/>
        <dbReference type="ChEBI" id="CHEBI:78528"/>
        <dbReference type="ChEBI" id="CHEBI:456215"/>
        <dbReference type="EC" id="6.1.1.5"/>
    </reaction>
</comment>
<dbReference type="InterPro" id="IPR002300">
    <property type="entry name" value="aa-tRNA-synth_Ia"/>
</dbReference>
<comment type="cofactor">
    <cofactor evidence="10">
        <name>Zn(2+)</name>
        <dbReference type="ChEBI" id="CHEBI:29105"/>
    </cofactor>
    <text evidence="10">Binds 1 zinc ion per subunit.</text>
</comment>
<evidence type="ECO:0000256" key="10">
    <source>
        <dbReference type="HAMAP-Rule" id="MF_02002"/>
    </source>
</evidence>
<dbReference type="PRINTS" id="PR00984">
    <property type="entry name" value="TRNASYNTHILE"/>
</dbReference>
<feature type="domain" description="Methionyl/Valyl/Leucyl/Isoleucyl-tRNA synthetase anticodon-binding" evidence="12">
    <location>
        <begin position="681"/>
        <end position="832"/>
    </location>
</feature>
<evidence type="ECO:0000256" key="9">
    <source>
        <dbReference type="ARBA" id="ARBA00048359"/>
    </source>
</evidence>
<keyword evidence="2 10" id="KW-0963">Cytoplasm</keyword>
<organism evidence="13 14">
    <name type="scientific">Ileibacterium valens</name>
    <dbReference type="NCBI Taxonomy" id="1862668"/>
    <lineage>
        <taxon>Bacteria</taxon>
        <taxon>Bacillati</taxon>
        <taxon>Bacillota</taxon>
        <taxon>Erysipelotrichia</taxon>
        <taxon>Erysipelotrichales</taxon>
        <taxon>Erysipelotrichaceae</taxon>
        <taxon>Ileibacterium</taxon>
    </lineage>
</organism>
<dbReference type="InterPro" id="IPR033708">
    <property type="entry name" value="Anticodon_Ile_BEm"/>
</dbReference>
<dbReference type="InterPro" id="IPR009008">
    <property type="entry name" value="Val/Leu/Ile-tRNA-synth_edit"/>
</dbReference>